<dbReference type="Proteomes" id="UP000004095">
    <property type="component" value="Unassembled WGS sequence"/>
</dbReference>
<dbReference type="eggNOG" id="COG1670">
    <property type="taxonomic scope" value="Bacteria"/>
</dbReference>
<keyword evidence="2" id="KW-1185">Reference proteome</keyword>
<sequence>MEDQNLKEINVLVQRFFSLFTNTAGSKPQVDYIRHLFIEQGIIINATSLPVHIYDLEGFIVPRKELLSDGTLTDFSEWETSHNTTIVGNIAQRYICYQKSGKLNGEPFETKGVKNMQLIKINEQWRIVSVTWFDEA</sequence>
<evidence type="ECO:0008006" key="3">
    <source>
        <dbReference type="Google" id="ProtNLM"/>
    </source>
</evidence>
<comment type="caution">
    <text evidence="1">The sequence shown here is derived from an EMBL/GenBank/DDBJ whole genome shotgun (WGS) entry which is preliminary data.</text>
</comment>
<name>A1ZWG6_MICM2</name>
<protein>
    <recommendedName>
        <fullName evidence="3">DUF4440 domain-containing protein</fullName>
    </recommendedName>
</protein>
<evidence type="ECO:0000313" key="2">
    <source>
        <dbReference type="Proteomes" id="UP000004095"/>
    </source>
</evidence>
<dbReference type="EMBL" id="AAWS01000051">
    <property type="protein sequence ID" value="EAY25306.1"/>
    <property type="molecule type" value="Genomic_DNA"/>
</dbReference>
<accession>A1ZWG6</accession>
<reference evidence="1 2" key="1">
    <citation type="submission" date="2007-01" db="EMBL/GenBank/DDBJ databases">
        <authorList>
            <person name="Haygood M."/>
            <person name="Podell S."/>
            <person name="Anderson C."/>
            <person name="Hopkinson B."/>
            <person name="Roe K."/>
            <person name="Barbeau K."/>
            <person name="Gaasterland T."/>
            <person name="Ferriera S."/>
            <person name="Johnson J."/>
            <person name="Kravitz S."/>
            <person name="Beeson K."/>
            <person name="Sutton G."/>
            <person name="Rogers Y.-H."/>
            <person name="Friedman R."/>
            <person name="Frazier M."/>
            <person name="Venter J.C."/>
        </authorList>
    </citation>
    <scope>NUCLEOTIDE SEQUENCE [LARGE SCALE GENOMIC DNA]</scope>
    <source>
        <strain evidence="1 2">ATCC 23134</strain>
    </source>
</reference>
<dbReference type="AlphaFoldDB" id="A1ZWG6"/>
<dbReference type="InterPro" id="IPR032710">
    <property type="entry name" value="NTF2-like_dom_sf"/>
</dbReference>
<dbReference type="OrthoDB" id="9798081at2"/>
<proteinExistence type="predicted"/>
<organism evidence="1 2">
    <name type="scientific">Microscilla marina ATCC 23134</name>
    <dbReference type="NCBI Taxonomy" id="313606"/>
    <lineage>
        <taxon>Bacteria</taxon>
        <taxon>Pseudomonadati</taxon>
        <taxon>Bacteroidota</taxon>
        <taxon>Cytophagia</taxon>
        <taxon>Cytophagales</taxon>
        <taxon>Microscillaceae</taxon>
        <taxon>Microscilla</taxon>
    </lineage>
</organism>
<dbReference type="RefSeq" id="WP_002703128.1">
    <property type="nucleotide sequence ID" value="NZ_AAWS01000051.1"/>
</dbReference>
<evidence type="ECO:0000313" key="1">
    <source>
        <dbReference type="EMBL" id="EAY25306.1"/>
    </source>
</evidence>
<dbReference type="SUPFAM" id="SSF54427">
    <property type="entry name" value="NTF2-like"/>
    <property type="match status" value="1"/>
</dbReference>
<gene>
    <name evidence="1" type="ORF">M23134_02776</name>
</gene>